<sequence>MQKNLIITLLFSIFIALFAILNASAVPINFIFATVDISVALVILISASIGAIILYSMGAISKIKARKTIKEKDKVIETLNQELNELKLVKANMEVEMMHSKEQPTQYNTPIINQEEEIHE</sequence>
<proteinExistence type="predicted"/>
<organism evidence="8 9">
    <name type="scientific">Petrocella atlantisensis</name>
    <dbReference type="NCBI Taxonomy" id="2173034"/>
    <lineage>
        <taxon>Bacteria</taxon>
        <taxon>Bacillati</taxon>
        <taxon>Bacillota</taxon>
        <taxon>Clostridia</taxon>
        <taxon>Lachnospirales</taxon>
        <taxon>Vallitaleaceae</taxon>
        <taxon>Petrocella</taxon>
    </lineage>
</organism>
<protein>
    <recommendedName>
        <fullName evidence="7">Lipopolysaccharide assembly protein A domain-containing protein</fullName>
    </recommendedName>
</protein>
<keyword evidence="4 6" id="KW-0472">Membrane</keyword>
<dbReference type="EMBL" id="LR130778">
    <property type="protein sequence ID" value="VDN45914.1"/>
    <property type="molecule type" value="Genomic_DNA"/>
</dbReference>
<keyword evidence="3 6" id="KW-1133">Transmembrane helix</keyword>
<dbReference type="OrthoDB" id="2990728at2"/>
<dbReference type="InterPro" id="IPR010445">
    <property type="entry name" value="LapA_dom"/>
</dbReference>
<evidence type="ECO:0000256" key="2">
    <source>
        <dbReference type="ARBA" id="ARBA00022692"/>
    </source>
</evidence>
<dbReference type="KEGG" id="cbar:PATL70BA_0075"/>
<dbReference type="Proteomes" id="UP000279029">
    <property type="component" value="Chromosome"/>
</dbReference>
<keyword evidence="1" id="KW-1003">Cell membrane</keyword>
<evidence type="ECO:0000259" key="7">
    <source>
        <dbReference type="Pfam" id="PF06305"/>
    </source>
</evidence>
<dbReference type="Pfam" id="PF06305">
    <property type="entry name" value="LapA_dom"/>
    <property type="match status" value="1"/>
</dbReference>
<feature type="transmembrane region" description="Helical" evidence="6">
    <location>
        <begin position="39"/>
        <end position="60"/>
    </location>
</feature>
<evidence type="ECO:0000256" key="4">
    <source>
        <dbReference type="ARBA" id="ARBA00023136"/>
    </source>
</evidence>
<dbReference type="GO" id="GO:0005886">
    <property type="term" value="C:plasma membrane"/>
    <property type="evidence" value="ECO:0007669"/>
    <property type="project" value="InterPro"/>
</dbReference>
<feature type="domain" description="Lipopolysaccharide assembly protein A" evidence="7">
    <location>
        <begin position="22"/>
        <end position="84"/>
    </location>
</feature>
<evidence type="ECO:0000256" key="1">
    <source>
        <dbReference type="ARBA" id="ARBA00022475"/>
    </source>
</evidence>
<evidence type="ECO:0000256" key="3">
    <source>
        <dbReference type="ARBA" id="ARBA00022989"/>
    </source>
</evidence>
<dbReference type="RefSeq" id="WP_125135505.1">
    <property type="nucleotide sequence ID" value="NZ_LR130778.1"/>
</dbReference>
<keyword evidence="2 6" id="KW-0812">Transmembrane</keyword>
<keyword evidence="5" id="KW-0175">Coiled coil</keyword>
<keyword evidence="9" id="KW-1185">Reference proteome</keyword>
<reference evidence="8 9" key="1">
    <citation type="submission" date="2018-09" db="EMBL/GenBank/DDBJ databases">
        <authorList>
            <person name="Postec A."/>
        </authorList>
    </citation>
    <scope>NUCLEOTIDE SEQUENCE [LARGE SCALE GENOMIC DNA]</scope>
    <source>
        <strain evidence="8">70B-A</strain>
    </source>
</reference>
<evidence type="ECO:0000313" key="8">
    <source>
        <dbReference type="EMBL" id="VDN45914.1"/>
    </source>
</evidence>
<name>A0A3P7NRS7_9FIRM</name>
<dbReference type="PANTHER" id="PTHR41335:SF1">
    <property type="entry name" value="MEMBRANE PROTEIN"/>
    <property type="match status" value="1"/>
</dbReference>
<dbReference type="AlphaFoldDB" id="A0A3P7NRS7"/>
<feature type="coiled-coil region" evidence="5">
    <location>
        <begin position="62"/>
        <end position="103"/>
    </location>
</feature>
<evidence type="ECO:0000313" key="9">
    <source>
        <dbReference type="Proteomes" id="UP000279029"/>
    </source>
</evidence>
<evidence type="ECO:0000256" key="6">
    <source>
        <dbReference type="SAM" id="Phobius"/>
    </source>
</evidence>
<accession>A0A3P7NRS7</accession>
<gene>
    <name evidence="8" type="ORF">PATL70BA_0075</name>
</gene>
<evidence type="ECO:0000256" key="5">
    <source>
        <dbReference type="SAM" id="Coils"/>
    </source>
</evidence>
<dbReference type="PANTHER" id="PTHR41335">
    <property type="entry name" value="MEMBRANE PROTEIN-RELATED"/>
    <property type="match status" value="1"/>
</dbReference>